<organism evidence="1 2">
    <name type="scientific">Tenggerimyces flavus</name>
    <dbReference type="NCBI Taxonomy" id="1708749"/>
    <lineage>
        <taxon>Bacteria</taxon>
        <taxon>Bacillati</taxon>
        <taxon>Actinomycetota</taxon>
        <taxon>Actinomycetes</taxon>
        <taxon>Propionibacteriales</taxon>
        <taxon>Nocardioidaceae</taxon>
        <taxon>Tenggerimyces</taxon>
    </lineage>
</organism>
<keyword evidence="2" id="KW-1185">Reference proteome</keyword>
<sequence>MEVARLVRKLLGRPEPLSRRDRLDAMDAVGGAECAVCRAMNDEVKRWFFMYENETRADFELRERLDRSLGFCAAHTRHLLDSGPATSWLARWLFSEVARAAVLAVAEGAQYGDFEPCPACLAVQRTEHDLLGLLANALHDPDVARLFESGDAVCVRHGVALLRRRVKSVAGLLAERLGKDTATAERHLIGVDLDYSRRRKLRQRHVDDVLGADDADWLLDAPCCPLCAEADRTAWRQLGWLATLPRDEAADLRAEATLCANHLADLIGVRDPAGADVLTDDGLLPAVAAVIDHNAALWQADFAGANPATAGRKLDCHVCLLQSQAVERERGRLAGASPSRVANAHGVCVRHGVGLARDLPEPWRDRLAQRIGALSAELDESRRKAGWDARAEVKGEEMRAWSRAPFLLDGAILGPRSPEHPPGAEA</sequence>
<reference evidence="2" key="1">
    <citation type="journal article" date="2019" name="Int. J. Syst. Evol. Microbiol.">
        <title>The Global Catalogue of Microorganisms (GCM) 10K type strain sequencing project: providing services to taxonomists for standard genome sequencing and annotation.</title>
        <authorList>
            <consortium name="The Broad Institute Genomics Platform"/>
            <consortium name="The Broad Institute Genome Sequencing Center for Infectious Disease"/>
            <person name="Wu L."/>
            <person name="Ma J."/>
        </authorList>
    </citation>
    <scope>NUCLEOTIDE SEQUENCE [LARGE SCALE GENOMIC DNA]</scope>
    <source>
        <strain evidence="2">CGMCC 4.7241</strain>
    </source>
</reference>
<comment type="caution">
    <text evidence="1">The sequence shown here is derived from an EMBL/GenBank/DDBJ whole genome shotgun (WGS) entry which is preliminary data.</text>
</comment>
<dbReference type="EMBL" id="JBHRZH010000012">
    <property type="protein sequence ID" value="MFC3762171.1"/>
    <property type="molecule type" value="Genomic_DNA"/>
</dbReference>
<proteinExistence type="predicted"/>
<evidence type="ECO:0000313" key="1">
    <source>
        <dbReference type="EMBL" id="MFC3762171.1"/>
    </source>
</evidence>
<gene>
    <name evidence="1" type="ORF">ACFOUW_15120</name>
</gene>
<name>A0ABV7YC11_9ACTN</name>
<dbReference type="Proteomes" id="UP001595699">
    <property type="component" value="Unassembled WGS sequence"/>
</dbReference>
<protein>
    <submittedName>
        <fullName evidence="1">Uncharacterized protein</fullName>
    </submittedName>
</protein>
<dbReference type="RefSeq" id="WP_205120712.1">
    <property type="nucleotide sequence ID" value="NZ_JAFBCM010000001.1"/>
</dbReference>
<evidence type="ECO:0000313" key="2">
    <source>
        <dbReference type="Proteomes" id="UP001595699"/>
    </source>
</evidence>
<accession>A0ABV7YC11</accession>